<evidence type="ECO:0000256" key="4">
    <source>
        <dbReference type="ARBA" id="ARBA00022989"/>
    </source>
</evidence>
<dbReference type="PROSITE" id="PS00452">
    <property type="entry name" value="GUANYLATE_CYCLASE_1"/>
    <property type="match status" value="1"/>
</dbReference>
<evidence type="ECO:0000256" key="2">
    <source>
        <dbReference type="ARBA" id="ARBA00022692"/>
    </source>
</evidence>
<dbReference type="CDD" id="cd07302">
    <property type="entry name" value="CHD"/>
    <property type="match status" value="1"/>
</dbReference>
<feature type="transmembrane region" description="Helical" evidence="9">
    <location>
        <begin position="7"/>
        <end position="24"/>
    </location>
</feature>
<evidence type="ECO:0000256" key="3">
    <source>
        <dbReference type="ARBA" id="ARBA00022741"/>
    </source>
</evidence>
<dbReference type="GO" id="GO:0000166">
    <property type="term" value="F:nucleotide binding"/>
    <property type="evidence" value="ECO:0007669"/>
    <property type="project" value="UniProtKB-KW"/>
</dbReference>
<comment type="subcellular location">
    <subcellularLocation>
        <location evidence="1">Membrane</location>
    </subcellularLocation>
</comment>
<dbReference type="SMART" id="SM00028">
    <property type="entry name" value="TPR"/>
    <property type="match status" value="5"/>
</dbReference>
<dbReference type="Pfam" id="PF00211">
    <property type="entry name" value="Guanylate_cyc"/>
    <property type="match status" value="1"/>
</dbReference>
<dbReference type="InterPro" id="IPR019734">
    <property type="entry name" value="TPR_rpt"/>
</dbReference>
<dbReference type="SUPFAM" id="SSF48452">
    <property type="entry name" value="TPR-like"/>
    <property type="match status" value="2"/>
</dbReference>
<evidence type="ECO:0000256" key="6">
    <source>
        <dbReference type="ARBA" id="ARBA00023239"/>
    </source>
</evidence>
<evidence type="ECO:0000313" key="11">
    <source>
        <dbReference type="EMBL" id="NER10158.1"/>
    </source>
</evidence>
<protein>
    <submittedName>
        <fullName evidence="11">Tetratricopeptide repeat protein</fullName>
    </submittedName>
</protein>
<dbReference type="PROSITE" id="PS50005">
    <property type="entry name" value="TPR"/>
    <property type="match status" value="1"/>
</dbReference>
<dbReference type="SMART" id="SM00044">
    <property type="entry name" value="CYCc"/>
    <property type="match status" value="1"/>
</dbReference>
<feature type="domain" description="Guanylate cyclase" evidence="10">
    <location>
        <begin position="413"/>
        <end position="542"/>
    </location>
</feature>
<keyword evidence="7" id="KW-0802">TPR repeat</keyword>
<gene>
    <name evidence="11" type="ORF">GWK09_06500</name>
</gene>
<keyword evidence="2 9" id="KW-0812">Transmembrane</keyword>
<feature type="repeat" description="TPR" evidence="7">
    <location>
        <begin position="86"/>
        <end position="119"/>
    </location>
</feature>
<comment type="caution">
    <text evidence="11">The sequence shown here is derived from an EMBL/GenBank/DDBJ whole genome shotgun (WGS) entry which is preliminary data.</text>
</comment>
<dbReference type="GO" id="GO:0016020">
    <property type="term" value="C:membrane"/>
    <property type="evidence" value="ECO:0007669"/>
    <property type="project" value="UniProtKB-SubCell"/>
</dbReference>
<dbReference type="InterPro" id="IPR018297">
    <property type="entry name" value="A/G_cyclase_CS"/>
</dbReference>
<dbReference type="Gene3D" id="3.30.70.1230">
    <property type="entry name" value="Nucleotide cyclase"/>
    <property type="match status" value="1"/>
</dbReference>
<sequence>MVIQTKAYYILIGLFWVISITLFAQDQRVADRLTAVYKADTVTGDAKLQLLSDLAFNEINNFELVVEYAEELIALARINNNSDYLSQGYFQKGNAHIQMGELEKALEAYIKCAEISKREGLGSLEGSAYGAIADIYTISDNHENAMLYYHKAVTALRKYTDRVALAATLSNAGDALLGQKVYDSALVYFKEAEQLFELENYDIGKAYTLGNMGMVYANLGQNDLGEKNINEAVRILEAYKDYYPISVYLLSIAEIELEKGDSEAAIKYAQRSLNLARQYGLKDQISDANLKLSELYETVGNTSASLKHYKDHVAYRDSVNNIKAVQSMADLRTDFEVSQKQVEVDLLNQQKRNQRIILGFTLVGLITLFWYYRSISKEKKKSEKLLLNILPSEIAKELKSNGRVEAVKCEAVTVLFTDFVEFSKIAEHTEPVRLVESIDSYFKKFDEISSAYGLEKIKTVGDSYMCASGLPTPNSSHALNAIKAAKEMTAFVAKTRGAKDGLNHFEIRVGLHSGPVVAGIVGIKKWQYDIWGDTVNIASRMEANSQPGRINISETTYMEIKQEYECEYRGEIEVKNRGALKMYFLK</sequence>
<dbReference type="SUPFAM" id="SSF55073">
    <property type="entry name" value="Nucleotide cyclase"/>
    <property type="match status" value="1"/>
</dbReference>
<dbReference type="RefSeq" id="WP_163692177.1">
    <property type="nucleotide sequence ID" value="NZ_FXTW01000001.1"/>
</dbReference>
<dbReference type="Pfam" id="PF13181">
    <property type="entry name" value="TPR_8"/>
    <property type="match status" value="2"/>
</dbReference>
<keyword evidence="3" id="KW-0547">Nucleotide-binding</keyword>
<dbReference type="InterPro" id="IPR029787">
    <property type="entry name" value="Nucleotide_cyclase"/>
</dbReference>
<dbReference type="EMBL" id="JAABOP010000001">
    <property type="protein sequence ID" value="NER10158.1"/>
    <property type="molecule type" value="Genomic_DNA"/>
</dbReference>
<dbReference type="InterPro" id="IPR050401">
    <property type="entry name" value="Cyclic_nucleotide_synthase"/>
</dbReference>
<dbReference type="Pfam" id="PF13424">
    <property type="entry name" value="TPR_12"/>
    <property type="match status" value="1"/>
</dbReference>
<proteinExistence type="inferred from homology"/>
<dbReference type="GO" id="GO:0009190">
    <property type="term" value="P:cyclic nucleotide biosynthetic process"/>
    <property type="evidence" value="ECO:0007669"/>
    <property type="project" value="InterPro"/>
</dbReference>
<dbReference type="Gene3D" id="1.25.40.10">
    <property type="entry name" value="Tetratricopeptide repeat domain"/>
    <property type="match status" value="2"/>
</dbReference>
<evidence type="ECO:0000256" key="1">
    <source>
        <dbReference type="ARBA" id="ARBA00004370"/>
    </source>
</evidence>
<comment type="similarity">
    <text evidence="8">Belongs to the adenylyl cyclase class-4/guanylyl cyclase family.</text>
</comment>
<dbReference type="PANTHER" id="PTHR11920">
    <property type="entry name" value="GUANYLYL CYCLASE"/>
    <property type="match status" value="1"/>
</dbReference>
<evidence type="ECO:0000256" key="7">
    <source>
        <dbReference type="PROSITE-ProRule" id="PRU00339"/>
    </source>
</evidence>
<accession>A0A6P0UEI7</accession>
<organism evidence="11 12">
    <name type="scientific">Muriicola jejuensis</name>
    <dbReference type="NCBI Taxonomy" id="504488"/>
    <lineage>
        <taxon>Bacteria</taxon>
        <taxon>Pseudomonadati</taxon>
        <taxon>Bacteroidota</taxon>
        <taxon>Flavobacteriia</taxon>
        <taxon>Flavobacteriales</taxon>
        <taxon>Flavobacteriaceae</taxon>
        <taxon>Muriicola</taxon>
    </lineage>
</organism>
<dbReference type="GO" id="GO:0004016">
    <property type="term" value="F:adenylate cyclase activity"/>
    <property type="evidence" value="ECO:0007669"/>
    <property type="project" value="UniProtKB-ARBA"/>
</dbReference>
<dbReference type="GO" id="GO:0035556">
    <property type="term" value="P:intracellular signal transduction"/>
    <property type="evidence" value="ECO:0007669"/>
    <property type="project" value="InterPro"/>
</dbReference>
<dbReference type="InterPro" id="IPR011990">
    <property type="entry name" value="TPR-like_helical_dom_sf"/>
</dbReference>
<name>A0A6P0UEI7_9FLAO</name>
<keyword evidence="4 9" id="KW-1133">Transmembrane helix</keyword>
<dbReference type="AlphaFoldDB" id="A0A6P0UEI7"/>
<keyword evidence="5 9" id="KW-0472">Membrane</keyword>
<dbReference type="PANTHER" id="PTHR11920:SF335">
    <property type="entry name" value="GUANYLATE CYCLASE"/>
    <property type="match status" value="1"/>
</dbReference>
<keyword evidence="6 8" id="KW-0456">Lyase</keyword>
<evidence type="ECO:0000256" key="5">
    <source>
        <dbReference type="ARBA" id="ARBA00023136"/>
    </source>
</evidence>
<evidence type="ECO:0000256" key="8">
    <source>
        <dbReference type="RuleBase" id="RU000405"/>
    </source>
</evidence>
<feature type="transmembrane region" description="Helical" evidence="9">
    <location>
        <begin position="356"/>
        <end position="372"/>
    </location>
</feature>
<dbReference type="InterPro" id="IPR001054">
    <property type="entry name" value="A/G_cyclase"/>
</dbReference>
<evidence type="ECO:0000259" key="10">
    <source>
        <dbReference type="PROSITE" id="PS50125"/>
    </source>
</evidence>
<dbReference type="PROSITE" id="PS50125">
    <property type="entry name" value="GUANYLATE_CYCLASE_2"/>
    <property type="match status" value="1"/>
</dbReference>
<reference evidence="11 12" key="1">
    <citation type="submission" date="2020-01" db="EMBL/GenBank/DDBJ databases">
        <title>Muriicola jejuensis KCTC 22299.</title>
        <authorList>
            <person name="Wang G."/>
        </authorList>
    </citation>
    <scope>NUCLEOTIDE SEQUENCE [LARGE SCALE GENOMIC DNA]</scope>
    <source>
        <strain evidence="11 12">KCTC 22299</strain>
    </source>
</reference>
<dbReference type="Proteomes" id="UP000468443">
    <property type="component" value="Unassembled WGS sequence"/>
</dbReference>
<evidence type="ECO:0000256" key="9">
    <source>
        <dbReference type="SAM" id="Phobius"/>
    </source>
</evidence>
<keyword evidence="12" id="KW-1185">Reference proteome</keyword>
<evidence type="ECO:0000313" key="12">
    <source>
        <dbReference type="Proteomes" id="UP000468443"/>
    </source>
</evidence>